<dbReference type="SMART" id="SM00387">
    <property type="entry name" value="HATPase_c"/>
    <property type="match status" value="1"/>
</dbReference>
<dbReference type="InterPro" id="IPR005467">
    <property type="entry name" value="His_kinase_dom"/>
</dbReference>
<reference evidence="3 4" key="1">
    <citation type="submission" date="2017-06" db="EMBL/GenBank/DDBJ databases">
        <title>Novel microbial phyla capable of carbon fixation and sulfur reduction in deep-sea sediments.</title>
        <authorList>
            <person name="Huang J."/>
            <person name="Baker B."/>
            <person name="Wang Y."/>
        </authorList>
    </citation>
    <scope>NUCLEOTIDE SEQUENCE [LARGE SCALE GENOMIC DNA]</scope>
    <source>
        <strain evidence="3">B3_LCP</strain>
    </source>
</reference>
<dbReference type="AlphaFoldDB" id="A0A532UYL5"/>
<dbReference type="PROSITE" id="PS50109">
    <property type="entry name" value="HIS_KIN"/>
    <property type="match status" value="1"/>
</dbReference>
<dbReference type="PANTHER" id="PTHR43547:SF2">
    <property type="entry name" value="HYBRID SIGNAL TRANSDUCTION HISTIDINE KINASE C"/>
    <property type="match status" value="1"/>
</dbReference>
<evidence type="ECO:0000313" key="4">
    <source>
        <dbReference type="Proteomes" id="UP000319619"/>
    </source>
</evidence>
<dbReference type="Gene3D" id="3.30.565.10">
    <property type="entry name" value="Histidine kinase-like ATPase, C-terminal domain"/>
    <property type="match status" value="1"/>
</dbReference>
<comment type="caution">
    <text evidence="3">The sequence shown here is derived from an EMBL/GenBank/DDBJ whole genome shotgun (WGS) entry which is preliminary data.</text>
</comment>
<protein>
    <recommendedName>
        <fullName evidence="2">Histidine kinase domain-containing protein</fullName>
    </recommendedName>
</protein>
<dbReference type="GO" id="GO:0000155">
    <property type="term" value="F:phosphorelay sensor kinase activity"/>
    <property type="evidence" value="ECO:0007669"/>
    <property type="project" value="TreeGrafter"/>
</dbReference>
<evidence type="ECO:0000256" key="1">
    <source>
        <dbReference type="ARBA" id="ARBA00022553"/>
    </source>
</evidence>
<dbReference type="Proteomes" id="UP000319619">
    <property type="component" value="Unassembled WGS sequence"/>
</dbReference>
<dbReference type="SUPFAM" id="SSF55874">
    <property type="entry name" value="ATPase domain of HSP90 chaperone/DNA topoisomerase II/histidine kinase"/>
    <property type="match status" value="1"/>
</dbReference>
<dbReference type="Pfam" id="PF02518">
    <property type="entry name" value="HATPase_c"/>
    <property type="match status" value="1"/>
</dbReference>
<gene>
    <name evidence="3" type="ORF">CEE37_09780</name>
</gene>
<feature type="domain" description="Histidine kinase" evidence="2">
    <location>
        <begin position="538"/>
        <end position="654"/>
    </location>
</feature>
<dbReference type="InterPro" id="IPR036890">
    <property type="entry name" value="HATPase_C_sf"/>
</dbReference>
<dbReference type="EMBL" id="NJBN01000006">
    <property type="protein sequence ID" value="TKJ40016.1"/>
    <property type="molecule type" value="Genomic_DNA"/>
</dbReference>
<sequence>MSDNPWPFKPDHITNDREDILKGTGIISSNHLKGILTPLANQIEKPVSMMEFPVNSKEMPFRTRITTHDYQESAACMKFRYETDGVHCSRVENKIANLFRNLSESKFNVQIHERIKQSKELDKFYEDKDFQFVITRYESRIIGITNCPILGYSVLVFPVFFQKRVIGIIYVGQLCPDYRLEAIERIQKKAIKKYGNEIPDILSLHKKWVKNNRPVLSGALFNRLKRIAVNDVKKMEDILEKENEKQIQEYITFVVRRSIRDFHQGILSLKAENRTGDEGLKNLWAIVSERIEKIRSGFQVRNIHIFGTITDQKDMPTKLPIAASAGVLPNKLRNSIEEINYNLDKIPEDMSADRLHSVKYPMILEGIPGLSTDDKCNNFIRILPASPSPLSTIVIWIGFDTKIWNPNNPEDKYRGWEIDRNMQILYSLVATTHSSILAATAKNNLERALRIFGHELGQLTAGLDWLRLTYLSSVEKMQKLSADKLQVINRDVDGYLKQTHFLSTQARMSLEIPKPSKTEFHAFGEFLFKWKHTYRMEAEKKSLWFDLNYPEADDPERPPVYADPILLEQLVYNLLNNAVKYCHRGTNILIDCRKQATHPSSPHILTVTNFGIKIEEGEAPYRLYYRSSDVSGEEGQGIGLYLAKQIATSHGGSIGHSCTEISPYNVPLIRAYIDEEFDGNDGELADLLIKNYNELNKFNEYDEVVAKYFKTKTIRYSKPTIGTLKSSINEPTYKVTFTVTIPAKMKEKK</sequence>
<name>A0A532UYL5_UNCL8</name>
<organism evidence="3 4">
    <name type="scientific">candidate division LCP-89 bacterium B3_LCP</name>
    <dbReference type="NCBI Taxonomy" id="2012998"/>
    <lineage>
        <taxon>Bacteria</taxon>
        <taxon>Pseudomonadati</taxon>
        <taxon>Bacteria division LCP-89</taxon>
    </lineage>
</organism>
<proteinExistence type="predicted"/>
<dbReference type="InterPro" id="IPR003594">
    <property type="entry name" value="HATPase_dom"/>
</dbReference>
<evidence type="ECO:0000259" key="2">
    <source>
        <dbReference type="PROSITE" id="PS50109"/>
    </source>
</evidence>
<dbReference type="PANTHER" id="PTHR43547">
    <property type="entry name" value="TWO-COMPONENT HISTIDINE KINASE"/>
    <property type="match status" value="1"/>
</dbReference>
<keyword evidence="1" id="KW-0597">Phosphoprotein</keyword>
<evidence type="ECO:0000313" key="3">
    <source>
        <dbReference type="EMBL" id="TKJ40016.1"/>
    </source>
</evidence>
<accession>A0A532UYL5</accession>